<dbReference type="SUPFAM" id="SSF52540">
    <property type="entry name" value="P-loop containing nucleoside triphosphate hydrolases"/>
    <property type="match status" value="1"/>
</dbReference>
<feature type="domain" description="ABC transporter" evidence="10">
    <location>
        <begin position="8"/>
        <end position="276"/>
    </location>
</feature>
<dbReference type="CDD" id="cd03257">
    <property type="entry name" value="ABC_NikE_OppD_transporters"/>
    <property type="match status" value="1"/>
</dbReference>
<keyword evidence="6" id="KW-0547">Nucleotide-binding</keyword>
<keyword evidence="5" id="KW-0997">Cell inner membrane</keyword>
<evidence type="ECO:0000256" key="5">
    <source>
        <dbReference type="ARBA" id="ARBA00022519"/>
    </source>
</evidence>
<protein>
    <submittedName>
        <fullName evidence="11">Peptide ABC transporter ATP-binding protein</fullName>
    </submittedName>
</protein>
<dbReference type="PROSITE" id="PS50893">
    <property type="entry name" value="ABC_TRANSPORTER_2"/>
    <property type="match status" value="1"/>
</dbReference>
<dbReference type="GO" id="GO:0005886">
    <property type="term" value="C:plasma membrane"/>
    <property type="evidence" value="ECO:0007669"/>
    <property type="project" value="UniProtKB-SubCell"/>
</dbReference>
<dbReference type="InterPro" id="IPR017871">
    <property type="entry name" value="ABC_transporter-like_CS"/>
</dbReference>
<keyword evidence="8" id="KW-1278">Translocase</keyword>
<evidence type="ECO:0000256" key="4">
    <source>
        <dbReference type="ARBA" id="ARBA00022475"/>
    </source>
</evidence>
<dbReference type="PANTHER" id="PTHR43297">
    <property type="entry name" value="OLIGOPEPTIDE TRANSPORT ATP-BINDING PROTEIN APPD"/>
    <property type="match status" value="1"/>
</dbReference>
<dbReference type="AlphaFoldDB" id="A0A2G6K6Q3"/>
<dbReference type="InterPro" id="IPR003593">
    <property type="entry name" value="AAA+_ATPase"/>
</dbReference>
<dbReference type="InterPro" id="IPR027417">
    <property type="entry name" value="P-loop_NTPase"/>
</dbReference>
<dbReference type="Pfam" id="PF00005">
    <property type="entry name" value="ABC_tran"/>
    <property type="match status" value="1"/>
</dbReference>
<dbReference type="SMART" id="SM00382">
    <property type="entry name" value="AAA"/>
    <property type="match status" value="1"/>
</dbReference>
<evidence type="ECO:0000259" key="10">
    <source>
        <dbReference type="PROSITE" id="PS50893"/>
    </source>
</evidence>
<comment type="caution">
    <text evidence="11">The sequence shown here is derived from an EMBL/GenBank/DDBJ whole genome shotgun (WGS) entry which is preliminary data.</text>
</comment>
<evidence type="ECO:0000256" key="7">
    <source>
        <dbReference type="ARBA" id="ARBA00022840"/>
    </source>
</evidence>
<dbReference type="InterPro" id="IPR003439">
    <property type="entry name" value="ABC_transporter-like_ATP-bd"/>
</dbReference>
<keyword evidence="4" id="KW-1003">Cell membrane</keyword>
<comment type="similarity">
    <text evidence="2">Belongs to the ABC transporter superfamily.</text>
</comment>
<dbReference type="PANTHER" id="PTHR43297:SF14">
    <property type="entry name" value="ATPASE AAA-TYPE CORE DOMAIN-CONTAINING PROTEIN"/>
    <property type="match status" value="1"/>
</dbReference>
<comment type="subcellular location">
    <subcellularLocation>
        <location evidence="1">Cell membrane</location>
        <topology evidence="1">Peripheral membrane protein</topology>
    </subcellularLocation>
</comment>
<dbReference type="PROSITE" id="PS00211">
    <property type="entry name" value="ABC_TRANSPORTER_1"/>
    <property type="match status" value="1"/>
</dbReference>
<dbReference type="GO" id="GO:0016887">
    <property type="term" value="F:ATP hydrolysis activity"/>
    <property type="evidence" value="ECO:0007669"/>
    <property type="project" value="InterPro"/>
</dbReference>
<proteinExistence type="inferred from homology"/>
<dbReference type="InterPro" id="IPR013563">
    <property type="entry name" value="Oligopep_ABC_C"/>
</dbReference>
<dbReference type="GO" id="GO:0005524">
    <property type="term" value="F:ATP binding"/>
    <property type="evidence" value="ECO:0007669"/>
    <property type="project" value="UniProtKB-KW"/>
</dbReference>
<dbReference type="InterPro" id="IPR050388">
    <property type="entry name" value="ABC_Ni/Peptide_Import"/>
</dbReference>
<evidence type="ECO:0000256" key="6">
    <source>
        <dbReference type="ARBA" id="ARBA00022741"/>
    </source>
</evidence>
<keyword evidence="3" id="KW-0813">Transport</keyword>
<evidence type="ECO:0000256" key="1">
    <source>
        <dbReference type="ARBA" id="ARBA00004202"/>
    </source>
</evidence>
<evidence type="ECO:0000256" key="9">
    <source>
        <dbReference type="ARBA" id="ARBA00023136"/>
    </source>
</evidence>
<keyword evidence="7 11" id="KW-0067">ATP-binding</keyword>
<evidence type="ECO:0000313" key="12">
    <source>
        <dbReference type="Proteomes" id="UP000230821"/>
    </source>
</evidence>
<evidence type="ECO:0000256" key="2">
    <source>
        <dbReference type="ARBA" id="ARBA00005417"/>
    </source>
</evidence>
<dbReference type="GO" id="GO:0015833">
    <property type="term" value="P:peptide transport"/>
    <property type="evidence" value="ECO:0007669"/>
    <property type="project" value="InterPro"/>
</dbReference>
<dbReference type="Pfam" id="PF08352">
    <property type="entry name" value="oligo_HPY"/>
    <property type="match status" value="1"/>
</dbReference>
<evidence type="ECO:0000256" key="8">
    <source>
        <dbReference type="ARBA" id="ARBA00022967"/>
    </source>
</evidence>
<accession>A0A2G6K6Q3</accession>
<name>A0A2G6K6Q3_9BACT</name>
<evidence type="ECO:0000256" key="3">
    <source>
        <dbReference type="ARBA" id="ARBA00022448"/>
    </source>
</evidence>
<keyword evidence="9" id="KW-0472">Membrane</keyword>
<dbReference type="EMBL" id="PDSK01000148">
    <property type="protein sequence ID" value="PIE31378.1"/>
    <property type="molecule type" value="Genomic_DNA"/>
</dbReference>
<reference evidence="11 12" key="1">
    <citation type="submission" date="2017-10" db="EMBL/GenBank/DDBJ databases">
        <title>Novel microbial diversity and functional potential in the marine mammal oral microbiome.</title>
        <authorList>
            <person name="Dudek N.K."/>
            <person name="Sun C.L."/>
            <person name="Burstein D."/>
            <person name="Kantor R.S."/>
            <person name="Aliaga Goltsman D.S."/>
            <person name="Bik E.M."/>
            <person name="Thomas B.C."/>
            <person name="Banfield J.F."/>
            <person name="Relman D.A."/>
        </authorList>
    </citation>
    <scope>NUCLEOTIDE SEQUENCE [LARGE SCALE GENOMIC DNA]</scope>
    <source>
        <strain evidence="11">DOLJORAL78_47_16</strain>
    </source>
</reference>
<dbReference type="Proteomes" id="UP000230821">
    <property type="component" value="Unassembled WGS sequence"/>
</dbReference>
<sequence>MNQSKPILEVNNLKIHFNTFEGTAQVVDGVSFSLKKGDTLGLVGETGCGKSITAKAILRLLPTPPTQIAAGEIVFEGRNILKMGEPEIQQIRGNQIAMIFQDPVTFLNPVFTVEHQMVDVILAHQKTRQKFAKKHGGAGNGPIIDKEAARARAIELLQHVKIPQAAQRIRSYPHEFSGGMRQRVLIAMALSGSPQILIADEPTTALDVTIQAQILKLMKELVQEHHNSVLLISHDLGVVAKLCQRVAVMYAGNIVETCPTATIFTEPLHPYTKGLLKSIPIFSSARERLQGIRGNIPNFVTPPSGCRFHPRCSEAMDICRQKKPELSEMNPGHQIRCFLYPSTRSSN</sequence>
<dbReference type="NCBIfam" id="TIGR01727">
    <property type="entry name" value="oligo_HPY"/>
    <property type="match status" value="1"/>
</dbReference>
<evidence type="ECO:0000313" key="11">
    <source>
        <dbReference type="EMBL" id="PIE31378.1"/>
    </source>
</evidence>
<dbReference type="Gene3D" id="3.40.50.300">
    <property type="entry name" value="P-loop containing nucleotide triphosphate hydrolases"/>
    <property type="match status" value="1"/>
</dbReference>
<organism evidence="11 12">
    <name type="scientific">candidate division KSB3 bacterium</name>
    <dbReference type="NCBI Taxonomy" id="2044937"/>
    <lineage>
        <taxon>Bacteria</taxon>
        <taxon>candidate division KSB3</taxon>
    </lineage>
</organism>
<gene>
    <name evidence="11" type="ORF">CSA56_18405</name>
</gene>